<comment type="caution">
    <text evidence="1">The sequence shown here is derived from an EMBL/GenBank/DDBJ whole genome shotgun (WGS) entry which is preliminary data.</text>
</comment>
<dbReference type="PANTHER" id="PTHR13374:SF3">
    <property type="entry name" value="DET1 HOMOLOG"/>
    <property type="match status" value="1"/>
</dbReference>
<dbReference type="Pfam" id="PF09737">
    <property type="entry name" value="Det1"/>
    <property type="match status" value="2"/>
</dbReference>
<reference evidence="1" key="1">
    <citation type="submission" date="2020-06" db="EMBL/GenBank/DDBJ databases">
        <title>Draft genome of Bugula neritina, a colonial animal packing powerful symbionts and potential medicines.</title>
        <authorList>
            <person name="Rayko M."/>
        </authorList>
    </citation>
    <scope>NUCLEOTIDE SEQUENCE [LARGE SCALE GENOMIC DNA]</scope>
    <source>
        <strain evidence="1">Kwan_BN1</strain>
    </source>
</reference>
<organism evidence="1 2">
    <name type="scientific">Bugula neritina</name>
    <name type="common">Brown bryozoan</name>
    <name type="synonym">Sertularia neritina</name>
    <dbReference type="NCBI Taxonomy" id="10212"/>
    <lineage>
        <taxon>Eukaryota</taxon>
        <taxon>Metazoa</taxon>
        <taxon>Spiralia</taxon>
        <taxon>Lophotrochozoa</taxon>
        <taxon>Bryozoa</taxon>
        <taxon>Gymnolaemata</taxon>
        <taxon>Cheilostomatida</taxon>
        <taxon>Flustrina</taxon>
        <taxon>Buguloidea</taxon>
        <taxon>Bugulidae</taxon>
        <taxon>Bugula</taxon>
    </lineage>
</organism>
<dbReference type="InterPro" id="IPR019138">
    <property type="entry name" value="De-etiolated_protein_1_Det1"/>
</dbReference>
<evidence type="ECO:0000313" key="1">
    <source>
        <dbReference type="EMBL" id="KAF6038323.1"/>
    </source>
</evidence>
<dbReference type="OrthoDB" id="18339at2759"/>
<accession>A0A7J7KJA5</accession>
<dbReference type="EMBL" id="VXIV02000429">
    <property type="protein sequence ID" value="KAF6038323.1"/>
    <property type="molecule type" value="Genomic_DNA"/>
</dbReference>
<protein>
    <submittedName>
        <fullName evidence="1">DET1</fullName>
    </submittedName>
</protein>
<dbReference type="AlphaFoldDB" id="A0A7J7KJA5"/>
<keyword evidence="2" id="KW-1185">Reference proteome</keyword>
<sequence>MDLGFKVKTVKDLSILHRLRNRETFISKPNTHHHVARKFYCNILPNFTIIDVEKPPCFLRKFSPDGRYFVAFSSDQASLEIYSFKGPAAAEDLLAECHGDVLIEKSARTNNIRSTVFNRFFTLLHTVILGDGNEHLNRECSLFTANSRYIIVGSAASIPTDPPPTFHEAHRNNESVSPNEQRAPLENYTLHIIDLELGVCCDTRQYICDKIFLSHNQGLYLYDNTLAVLSVQQQTIHILHIEENGKLQDVRSIGRFCYEDDEIYLSLGRETHEGRAYCQQMTGDRPQPLSHSVVKVFNEKPINSLKHRLLTFLYKQAQADSPYELKRVQDPNTQPAFFVLYNFNTTQVLGVWENSSNELLSLFENFSDQFRNVLPLLGDGVLCSATNNIYARQVQARFKQTIINARNGGHTEAVKRILAQLPISAQSYSSSPYLDLTLFSYDDKWVSVMERPKTCGDYPIRFYGRQSNLLKFKIHTGSLAEKSPGGNTRRLVAFTFHPTMPFAISVQRKSNSQYIVNLHVRHVPS</sequence>
<dbReference type="GO" id="GO:0031461">
    <property type="term" value="C:cullin-RING ubiquitin ligase complex"/>
    <property type="evidence" value="ECO:0007669"/>
    <property type="project" value="TreeGrafter"/>
</dbReference>
<proteinExistence type="predicted"/>
<dbReference type="GO" id="GO:1990756">
    <property type="term" value="F:ubiquitin-like ligase-substrate adaptor activity"/>
    <property type="evidence" value="ECO:0007669"/>
    <property type="project" value="TreeGrafter"/>
</dbReference>
<dbReference type="GO" id="GO:0032436">
    <property type="term" value="P:positive regulation of proteasomal ubiquitin-dependent protein catabolic process"/>
    <property type="evidence" value="ECO:0007669"/>
    <property type="project" value="TreeGrafter"/>
</dbReference>
<dbReference type="PANTHER" id="PTHR13374">
    <property type="entry name" value="DET1 HOMOLOG DE-ETIOLATED-1 HOMOLOG"/>
    <property type="match status" value="1"/>
</dbReference>
<dbReference type="GO" id="GO:0031625">
    <property type="term" value="F:ubiquitin protein ligase binding"/>
    <property type="evidence" value="ECO:0007669"/>
    <property type="project" value="TreeGrafter"/>
</dbReference>
<evidence type="ECO:0000313" key="2">
    <source>
        <dbReference type="Proteomes" id="UP000593567"/>
    </source>
</evidence>
<dbReference type="GO" id="GO:0016567">
    <property type="term" value="P:protein ubiquitination"/>
    <property type="evidence" value="ECO:0007669"/>
    <property type="project" value="TreeGrafter"/>
</dbReference>
<name>A0A7J7KJA5_BUGNE</name>
<dbReference type="Proteomes" id="UP000593567">
    <property type="component" value="Unassembled WGS sequence"/>
</dbReference>
<dbReference type="GO" id="GO:0005634">
    <property type="term" value="C:nucleus"/>
    <property type="evidence" value="ECO:0007669"/>
    <property type="project" value="TreeGrafter"/>
</dbReference>
<gene>
    <name evidence="1" type="ORF">EB796_003360</name>
</gene>